<proteinExistence type="predicted"/>
<dbReference type="AlphaFoldDB" id="A0A158FJF6"/>
<dbReference type="Pfam" id="PF10518">
    <property type="entry name" value="TAT_signal"/>
    <property type="match status" value="1"/>
</dbReference>
<organism evidence="2 3">
    <name type="scientific">Caballeronia udeis</name>
    <dbReference type="NCBI Taxonomy" id="1232866"/>
    <lineage>
        <taxon>Bacteria</taxon>
        <taxon>Pseudomonadati</taxon>
        <taxon>Pseudomonadota</taxon>
        <taxon>Betaproteobacteria</taxon>
        <taxon>Burkholderiales</taxon>
        <taxon>Burkholderiaceae</taxon>
        <taxon>Caballeronia</taxon>
    </lineage>
</organism>
<name>A0A158FJF6_9BURK</name>
<dbReference type="RefSeq" id="WP_062083316.1">
    <property type="nucleotide sequence ID" value="NZ_FCOK02000005.1"/>
</dbReference>
<reference evidence="2 3" key="1">
    <citation type="submission" date="2016-01" db="EMBL/GenBank/DDBJ databases">
        <authorList>
            <person name="Oliw E.H."/>
        </authorList>
    </citation>
    <scope>NUCLEOTIDE SEQUENCE [LARGE SCALE GENOMIC DNA]</scope>
    <source>
        <strain evidence="2">LMG 27134</strain>
    </source>
</reference>
<sequence>MSKKNHEMDQSVLDLDTSAGLNRRSFLKMLAAASAAGAIPQLAFAADDEFVLANWGGTAEKAVMEAFADPLKKKTGLSLVVDGSGAMAGKVRAMEEAKNVNWDVMDIDLGNMAQLGTAGFAEEIDYSIVDKSKVLPGLATRWGVGNYLFSYVFAVNEKKVKGPVPKTWADFWNVKDFPGKRALPGISTGTLEAALLADGVEPAKLYPLDVDRAIAKIKQLTPHCVFWKTGAQSEDLLRQGEVVASLMWSNRAVVVRRDVPGITWTWDNAILCSSSWGVPKGNPAGKAAAMKFINLSLDPASQAKVFAIVGMSPSNPAASALIPTAERQYNATAFADKQVQQNEAWYAEHGAAAEAKYVKAIAS</sequence>
<dbReference type="PROSITE" id="PS51318">
    <property type="entry name" value="TAT"/>
    <property type="match status" value="1"/>
</dbReference>
<accession>A0A158FJF6</accession>
<dbReference type="InterPro" id="IPR006059">
    <property type="entry name" value="SBP"/>
</dbReference>
<dbReference type="Proteomes" id="UP000054683">
    <property type="component" value="Unassembled WGS sequence"/>
</dbReference>
<dbReference type="Pfam" id="PF13416">
    <property type="entry name" value="SBP_bac_8"/>
    <property type="match status" value="1"/>
</dbReference>
<evidence type="ECO:0000256" key="1">
    <source>
        <dbReference type="ARBA" id="ARBA00022729"/>
    </source>
</evidence>
<dbReference type="Gene3D" id="3.40.190.10">
    <property type="entry name" value="Periplasmic binding protein-like II"/>
    <property type="match status" value="2"/>
</dbReference>
<keyword evidence="1" id="KW-0732">Signal</keyword>
<dbReference type="CDD" id="cd13589">
    <property type="entry name" value="PBP2_polyamine_RpCGA009"/>
    <property type="match status" value="1"/>
</dbReference>
<evidence type="ECO:0000313" key="3">
    <source>
        <dbReference type="Proteomes" id="UP000054683"/>
    </source>
</evidence>
<dbReference type="InterPro" id="IPR006311">
    <property type="entry name" value="TAT_signal"/>
</dbReference>
<dbReference type="SUPFAM" id="SSF53850">
    <property type="entry name" value="Periplasmic binding protein-like II"/>
    <property type="match status" value="1"/>
</dbReference>
<evidence type="ECO:0000313" key="2">
    <source>
        <dbReference type="EMBL" id="SAL20046.1"/>
    </source>
</evidence>
<dbReference type="NCBIfam" id="TIGR01409">
    <property type="entry name" value="TAT_signal_seq"/>
    <property type="match status" value="1"/>
</dbReference>
<dbReference type="PANTHER" id="PTHR30222:SF2">
    <property type="entry name" value="ABC TRANSPORTER SUBSTRATE-BINDING PROTEIN"/>
    <property type="match status" value="1"/>
</dbReference>
<protein>
    <submittedName>
        <fullName evidence="2">ABC transporter substrate-binding protein</fullName>
    </submittedName>
</protein>
<dbReference type="EMBL" id="FCOK02000005">
    <property type="protein sequence ID" value="SAL20046.1"/>
    <property type="molecule type" value="Genomic_DNA"/>
</dbReference>
<gene>
    <name evidence="2" type="ORF">AWB69_01289</name>
</gene>
<dbReference type="InterPro" id="IPR019546">
    <property type="entry name" value="TAT_signal_bac_arc"/>
</dbReference>
<dbReference type="PANTHER" id="PTHR30222">
    <property type="entry name" value="SPERMIDINE/PUTRESCINE-BINDING PERIPLASMIC PROTEIN"/>
    <property type="match status" value="1"/>
</dbReference>